<feature type="transmembrane region" description="Helical" evidence="1">
    <location>
        <begin position="243"/>
        <end position="266"/>
    </location>
</feature>
<protein>
    <recommendedName>
        <fullName evidence="4">ABC-2 type transport system permease protein</fullName>
    </recommendedName>
</protein>
<feature type="transmembrane region" description="Helical" evidence="1">
    <location>
        <begin position="115"/>
        <end position="145"/>
    </location>
</feature>
<organism evidence="2 3">
    <name type="scientific">Sediminibacillus albus</name>
    <dbReference type="NCBI Taxonomy" id="407036"/>
    <lineage>
        <taxon>Bacteria</taxon>
        <taxon>Bacillati</taxon>
        <taxon>Bacillota</taxon>
        <taxon>Bacilli</taxon>
        <taxon>Bacillales</taxon>
        <taxon>Bacillaceae</taxon>
        <taxon>Sediminibacillus</taxon>
    </lineage>
</organism>
<sequence>MRKRLVFTRLLYRDIAYSFSYSKIKYGIFFILTALLAAGKALQLQEIDSAGSVDVLYFMLKDEGYFLNLDNYQVPVDWIFFQTVALFLLSDYYVHDLGRNALYVTIRSSSKATFLLAKLFWLILQTAALFVGVFLVGFCVTGLVLGHFSLEVTPFYQHHIMPMLQLDRSPLQLMAQLLIGYIVTTLVLSTAQLLLVQFLDPVVSFLIVVLLLGISTIVDSRWLPAIHSMILRQEIFDLEHALSWQFSYLYSAAFFIVLSIAALLVYRRKDIL</sequence>
<evidence type="ECO:0000313" key="2">
    <source>
        <dbReference type="EMBL" id="SDJ81888.1"/>
    </source>
</evidence>
<gene>
    <name evidence="2" type="ORF">SAMN05216243_1003</name>
</gene>
<reference evidence="2 3" key="1">
    <citation type="submission" date="2016-10" db="EMBL/GenBank/DDBJ databases">
        <authorList>
            <person name="de Groot N.N."/>
        </authorList>
    </citation>
    <scope>NUCLEOTIDE SEQUENCE [LARGE SCALE GENOMIC DNA]</scope>
    <source>
        <strain evidence="2 3">CGMCC 1.6502</strain>
    </source>
</reference>
<keyword evidence="1" id="KW-0472">Membrane</keyword>
<dbReference type="RefSeq" id="WP_093211603.1">
    <property type="nucleotide sequence ID" value="NZ_FNFL01000001.1"/>
</dbReference>
<evidence type="ECO:0000256" key="1">
    <source>
        <dbReference type="SAM" id="Phobius"/>
    </source>
</evidence>
<evidence type="ECO:0000313" key="3">
    <source>
        <dbReference type="Proteomes" id="UP000198694"/>
    </source>
</evidence>
<proteinExistence type="predicted"/>
<feature type="transmembrane region" description="Helical" evidence="1">
    <location>
        <begin position="78"/>
        <end position="94"/>
    </location>
</feature>
<dbReference type="AlphaFoldDB" id="A0A1G8WU56"/>
<name>A0A1G8WU56_9BACI</name>
<feature type="transmembrane region" description="Helical" evidence="1">
    <location>
        <begin position="173"/>
        <end position="195"/>
    </location>
</feature>
<feature type="transmembrane region" description="Helical" evidence="1">
    <location>
        <begin position="202"/>
        <end position="223"/>
    </location>
</feature>
<keyword evidence="1" id="KW-1133">Transmembrane helix</keyword>
<accession>A0A1G8WU56</accession>
<evidence type="ECO:0008006" key="4">
    <source>
        <dbReference type="Google" id="ProtNLM"/>
    </source>
</evidence>
<keyword evidence="1" id="KW-0812">Transmembrane</keyword>
<dbReference type="EMBL" id="FNFL01000001">
    <property type="protein sequence ID" value="SDJ81888.1"/>
    <property type="molecule type" value="Genomic_DNA"/>
</dbReference>
<dbReference type="Proteomes" id="UP000198694">
    <property type="component" value="Unassembled WGS sequence"/>
</dbReference>
<dbReference type="STRING" id="407036.SAMN05216243_1003"/>
<keyword evidence="3" id="KW-1185">Reference proteome</keyword>
<dbReference type="OrthoDB" id="2962243at2"/>